<protein>
    <submittedName>
        <fullName evidence="2">Unnamed protein product</fullName>
    </submittedName>
</protein>
<dbReference type="Pfam" id="PF24964">
    <property type="entry name" value="DUF7769"/>
    <property type="match status" value="1"/>
</dbReference>
<dbReference type="AlphaFoldDB" id="A0A9W6YKM1"/>
<feature type="domain" description="DUF7769" evidence="1">
    <location>
        <begin position="13"/>
        <end position="64"/>
    </location>
</feature>
<evidence type="ECO:0000313" key="3">
    <source>
        <dbReference type="Proteomes" id="UP001165121"/>
    </source>
</evidence>
<dbReference type="PANTHER" id="PTHR33889:SF7">
    <property type="entry name" value="OS04G0681850 PROTEIN"/>
    <property type="match status" value="1"/>
</dbReference>
<evidence type="ECO:0000313" key="2">
    <source>
        <dbReference type="EMBL" id="GMF66629.1"/>
    </source>
</evidence>
<dbReference type="OrthoDB" id="128296at2759"/>
<organism evidence="2 3">
    <name type="scientific">Phytophthora fragariaefolia</name>
    <dbReference type="NCBI Taxonomy" id="1490495"/>
    <lineage>
        <taxon>Eukaryota</taxon>
        <taxon>Sar</taxon>
        <taxon>Stramenopiles</taxon>
        <taxon>Oomycota</taxon>
        <taxon>Peronosporomycetes</taxon>
        <taxon>Peronosporales</taxon>
        <taxon>Peronosporaceae</taxon>
        <taxon>Phytophthora</taxon>
    </lineage>
</organism>
<dbReference type="InterPro" id="IPR056671">
    <property type="entry name" value="DUF7769"/>
</dbReference>
<dbReference type="EMBL" id="BSXT01008713">
    <property type="protein sequence ID" value="GMF66629.1"/>
    <property type="molecule type" value="Genomic_DNA"/>
</dbReference>
<gene>
    <name evidence="2" type="ORF">Pfra01_002822100</name>
</gene>
<sequence length="122" mass="13439">MSKPNAVRKTKLVDAERQQALAVLLMRSTNGRLKHRDIAAVAETEGIYPSTVSRIWTHAKTEEARTGHCASPSRRHMAGKHIVVQQDNSTAHILEADAAFAETAVVLEFNSAWKAPRRGLTV</sequence>
<comment type="caution">
    <text evidence="2">The sequence shown here is derived from an EMBL/GenBank/DDBJ whole genome shotgun (WGS) entry which is preliminary data.</text>
</comment>
<dbReference type="PANTHER" id="PTHR33889">
    <property type="entry name" value="OS04G0681850 PROTEIN"/>
    <property type="match status" value="1"/>
</dbReference>
<keyword evidence="3" id="KW-1185">Reference proteome</keyword>
<proteinExistence type="predicted"/>
<name>A0A9W6YKM1_9STRA</name>
<accession>A0A9W6YKM1</accession>
<evidence type="ECO:0000259" key="1">
    <source>
        <dbReference type="Pfam" id="PF24964"/>
    </source>
</evidence>
<reference evidence="2" key="1">
    <citation type="submission" date="2023-04" db="EMBL/GenBank/DDBJ databases">
        <title>Phytophthora fragariaefolia NBRC 109709.</title>
        <authorList>
            <person name="Ichikawa N."/>
            <person name="Sato H."/>
            <person name="Tonouchi N."/>
        </authorList>
    </citation>
    <scope>NUCLEOTIDE SEQUENCE</scope>
    <source>
        <strain evidence="2">NBRC 109709</strain>
    </source>
</reference>
<dbReference type="Proteomes" id="UP001165121">
    <property type="component" value="Unassembled WGS sequence"/>
</dbReference>